<evidence type="ECO:0000313" key="3">
    <source>
        <dbReference type="EMBL" id="BCX48566.1"/>
    </source>
</evidence>
<dbReference type="InterPro" id="IPR013783">
    <property type="entry name" value="Ig-like_fold"/>
</dbReference>
<evidence type="ECO:0000313" key="4">
    <source>
        <dbReference type="Proteomes" id="UP001374893"/>
    </source>
</evidence>
<sequence length="610" mass="68582">MKPTHFLPALAAFVLPLAAQPETQDATITGELRQWHKVTLTFDGPEASETGTDPNPFTDFDFRVTFTHQNGDVSYTVPGYFAADGDAAETSAEEGDQWRVHFSPDRTGRWDYEVDCRRGEAIIASEADRADAIIEPLLHGKKGSFTIEESDKAAPDFRARGRLAYVGKHHLRFLGDQSYFLKAGADAPETLLAYADFDGTKALKPKVPLKTWEPHVRDWKEGDPVWQKDKGKGLIGALNYLSAQGMNSFSFLPYNVDGDGSNVWPFTGPRDKLHYDCSKLDQWAVVFDHATARGLHLHFKMQENEIDDNRKGLGDKKGKIEASLDGGELEIERKLYCRELIARFGHALALNWNLGEENTQIVAELKPMATFIRELDPYDHPIVLHTYPNQQDRRYTPFLGKDTLTGLSLQNPWNQVHSLTAKWRRESAKAGHPWVCANDEQNPAGLGVPPDPGYPGKTEAPYSIDDIRKLTLWGNLMAGGAGVEYYFGYQLAQNDLLAEDWRSREMSWKYARIALEFFRDAEIPFEEMTCRDELIGNPRNDNSKFCLARAGGPYLVYLPDGGSTSIRLPEGKFKLAWFNPRTGETSAAKPLEGRKLEAPDKDDWLAVIRP</sequence>
<dbReference type="RefSeq" id="WP_338684857.1">
    <property type="nucleotide sequence ID" value="NZ_AP024702.1"/>
</dbReference>
<organism evidence="3 4">
    <name type="scientific">Haloferula helveola</name>
    <dbReference type="NCBI Taxonomy" id="490095"/>
    <lineage>
        <taxon>Bacteria</taxon>
        <taxon>Pseudomonadati</taxon>
        <taxon>Verrucomicrobiota</taxon>
        <taxon>Verrucomicrobiia</taxon>
        <taxon>Verrucomicrobiales</taxon>
        <taxon>Verrucomicrobiaceae</taxon>
        <taxon>Haloferula</taxon>
    </lineage>
</organism>
<keyword evidence="4" id="KW-1185">Reference proteome</keyword>
<protein>
    <recommendedName>
        <fullName evidence="5">DUF5060 domain-containing protein</fullName>
    </recommendedName>
</protein>
<dbReference type="Gene3D" id="2.60.40.10">
    <property type="entry name" value="Immunoglobulins"/>
    <property type="match status" value="1"/>
</dbReference>
<reference evidence="3 4" key="1">
    <citation type="submission" date="2021-06" db="EMBL/GenBank/DDBJ databases">
        <title>Complete genome of Haloferula helveola possessing various polysaccharide degrading enzymes.</title>
        <authorList>
            <person name="Takami H."/>
            <person name="Huang C."/>
            <person name="Hamasaki K."/>
        </authorList>
    </citation>
    <scope>NUCLEOTIDE SEQUENCE [LARGE SCALE GENOMIC DNA]</scope>
    <source>
        <strain evidence="3 4">CN-1</strain>
    </source>
</reference>
<dbReference type="InterPro" id="IPR024749">
    <property type="entry name" value="Collagen-bd_put"/>
</dbReference>
<dbReference type="EMBL" id="AP024702">
    <property type="protein sequence ID" value="BCX48566.1"/>
    <property type="molecule type" value="Genomic_DNA"/>
</dbReference>
<feature type="domain" description="DUF5060" evidence="2">
    <location>
        <begin position="32"/>
        <end position="116"/>
    </location>
</feature>
<dbReference type="Pfam" id="PF12904">
    <property type="entry name" value="Collagen_bind_2"/>
    <property type="match status" value="1"/>
</dbReference>
<dbReference type="InterPro" id="IPR032260">
    <property type="entry name" value="DUF5060"/>
</dbReference>
<evidence type="ECO:0008006" key="5">
    <source>
        <dbReference type="Google" id="ProtNLM"/>
    </source>
</evidence>
<proteinExistence type="predicted"/>
<name>A0ABM7RGX3_9BACT</name>
<evidence type="ECO:0000259" key="2">
    <source>
        <dbReference type="Pfam" id="PF16586"/>
    </source>
</evidence>
<evidence type="ECO:0000259" key="1">
    <source>
        <dbReference type="Pfam" id="PF12904"/>
    </source>
</evidence>
<accession>A0ABM7RGX3</accession>
<gene>
    <name evidence="3" type="ORF">HAHE_24740</name>
</gene>
<dbReference type="Gene3D" id="3.20.20.80">
    <property type="entry name" value="Glycosidases"/>
    <property type="match status" value="1"/>
</dbReference>
<feature type="domain" description="Putative collagen-binding" evidence="1">
    <location>
        <begin position="534"/>
        <end position="599"/>
    </location>
</feature>
<dbReference type="Pfam" id="PF16586">
    <property type="entry name" value="DUF5060"/>
    <property type="match status" value="1"/>
</dbReference>
<dbReference type="Proteomes" id="UP001374893">
    <property type="component" value="Chromosome"/>
</dbReference>